<keyword evidence="6 11" id="KW-0479">Metal-binding</keyword>
<dbReference type="Proteomes" id="UP000679749">
    <property type="component" value="Unassembled WGS sequence"/>
</dbReference>
<dbReference type="EC" id="2.7.8.7" evidence="11"/>
<dbReference type="InterPro" id="IPR004568">
    <property type="entry name" value="Ppantetheine-prot_Trfase_dom"/>
</dbReference>
<dbReference type="NCBIfam" id="TIGR00556">
    <property type="entry name" value="pantethn_trn"/>
    <property type="match status" value="1"/>
</dbReference>
<keyword evidence="7 11" id="KW-0276">Fatty acid metabolism</keyword>
<organism evidence="13 14">
    <name type="scientific">Neobacillus rhizophilus</name>
    <dbReference type="NCBI Taxonomy" id="2833579"/>
    <lineage>
        <taxon>Bacteria</taxon>
        <taxon>Bacillati</taxon>
        <taxon>Bacillota</taxon>
        <taxon>Bacilli</taxon>
        <taxon>Bacillales</taxon>
        <taxon>Bacillaceae</taxon>
        <taxon>Neobacillus</taxon>
    </lineage>
</organism>
<protein>
    <recommendedName>
        <fullName evidence="11">Holo-[acyl-carrier-protein] synthase</fullName>
        <shortName evidence="11">Holo-ACP synthase</shortName>
        <ecNumber evidence="11">2.7.8.7</ecNumber>
    </recommendedName>
    <alternativeName>
        <fullName evidence="11">4'-phosphopantetheinyl transferase AcpS</fullName>
    </alternativeName>
</protein>
<keyword evidence="5 11" id="KW-0808">Transferase</keyword>
<evidence type="ECO:0000259" key="12">
    <source>
        <dbReference type="Pfam" id="PF01648"/>
    </source>
</evidence>
<feature type="binding site" evidence="11">
    <location>
        <position position="8"/>
    </location>
    <ligand>
        <name>Mg(2+)</name>
        <dbReference type="ChEBI" id="CHEBI:18420"/>
    </ligand>
</feature>
<keyword evidence="8 11" id="KW-0460">Magnesium</keyword>
<dbReference type="HAMAP" id="MF_00101">
    <property type="entry name" value="AcpS"/>
    <property type="match status" value="1"/>
</dbReference>
<evidence type="ECO:0000256" key="9">
    <source>
        <dbReference type="ARBA" id="ARBA00023098"/>
    </source>
</evidence>
<dbReference type="InterPro" id="IPR050559">
    <property type="entry name" value="P-Pant_transferase_sf"/>
</dbReference>
<evidence type="ECO:0000256" key="11">
    <source>
        <dbReference type="HAMAP-Rule" id="MF_00101"/>
    </source>
</evidence>
<comment type="catalytic activity">
    <reaction evidence="11">
        <text>apo-[ACP] + CoA = holo-[ACP] + adenosine 3',5'-bisphosphate + H(+)</text>
        <dbReference type="Rhea" id="RHEA:12068"/>
        <dbReference type="Rhea" id="RHEA-COMP:9685"/>
        <dbReference type="Rhea" id="RHEA-COMP:9690"/>
        <dbReference type="ChEBI" id="CHEBI:15378"/>
        <dbReference type="ChEBI" id="CHEBI:29999"/>
        <dbReference type="ChEBI" id="CHEBI:57287"/>
        <dbReference type="ChEBI" id="CHEBI:58343"/>
        <dbReference type="ChEBI" id="CHEBI:64479"/>
        <dbReference type="EC" id="2.7.8.7"/>
    </reaction>
</comment>
<keyword evidence="14" id="KW-1185">Reference proteome</keyword>
<comment type="subcellular location">
    <subcellularLocation>
        <location evidence="11">Cytoplasm</location>
    </subcellularLocation>
</comment>
<dbReference type="RefSeq" id="WP_213120934.1">
    <property type="nucleotide sequence ID" value="NZ_JAGYPF010000007.1"/>
</dbReference>
<dbReference type="GO" id="GO:0000287">
    <property type="term" value="F:magnesium ion binding"/>
    <property type="evidence" value="ECO:0007669"/>
    <property type="project" value="UniProtKB-UniRule"/>
</dbReference>
<dbReference type="SUPFAM" id="SSF56214">
    <property type="entry name" value="4'-phosphopantetheinyl transferase"/>
    <property type="match status" value="1"/>
</dbReference>
<keyword evidence="4 11" id="KW-0444">Lipid biosynthesis</keyword>
<dbReference type="Pfam" id="PF01648">
    <property type="entry name" value="ACPS"/>
    <property type="match status" value="1"/>
</dbReference>
<dbReference type="InterPro" id="IPR002582">
    <property type="entry name" value="ACPS"/>
</dbReference>
<comment type="cofactor">
    <cofactor evidence="1 11">
        <name>Mg(2+)</name>
        <dbReference type="ChEBI" id="CHEBI:18420"/>
    </cofactor>
</comment>
<evidence type="ECO:0000256" key="8">
    <source>
        <dbReference type="ARBA" id="ARBA00022842"/>
    </source>
</evidence>
<evidence type="ECO:0000256" key="5">
    <source>
        <dbReference type="ARBA" id="ARBA00022679"/>
    </source>
</evidence>
<dbReference type="GO" id="GO:0005829">
    <property type="term" value="C:cytosol"/>
    <property type="evidence" value="ECO:0007669"/>
    <property type="project" value="TreeGrafter"/>
</dbReference>
<comment type="similarity">
    <text evidence="2">Belongs to the P-Pant transferase superfamily. Gsp/Sfp/HetI/AcpT family.</text>
</comment>
<dbReference type="NCBIfam" id="TIGR00516">
    <property type="entry name" value="acpS"/>
    <property type="match status" value="1"/>
</dbReference>
<evidence type="ECO:0000256" key="4">
    <source>
        <dbReference type="ARBA" id="ARBA00022516"/>
    </source>
</evidence>
<dbReference type="AlphaFoldDB" id="A0A942YYR0"/>
<evidence type="ECO:0000313" key="14">
    <source>
        <dbReference type="Proteomes" id="UP000679749"/>
    </source>
</evidence>
<name>A0A942YYR0_9BACI</name>
<dbReference type="PANTHER" id="PTHR12215:SF10">
    <property type="entry name" value="L-AMINOADIPATE-SEMIALDEHYDE DEHYDROGENASE-PHOSPHOPANTETHEINYL TRANSFERASE"/>
    <property type="match status" value="1"/>
</dbReference>
<keyword evidence="3 11" id="KW-0963">Cytoplasm</keyword>
<accession>A0A942YYR0</accession>
<feature type="binding site" evidence="11">
    <location>
        <position position="58"/>
    </location>
    <ligand>
        <name>Mg(2+)</name>
        <dbReference type="ChEBI" id="CHEBI:18420"/>
    </ligand>
</feature>
<reference evidence="13" key="1">
    <citation type="submission" date="2021-05" db="EMBL/GenBank/DDBJ databases">
        <title>Novel Bacillus species.</title>
        <authorList>
            <person name="Liu G."/>
        </authorList>
    </citation>
    <scope>NUCLEOTIDE SEQUENCE</scope>
    <source>
        <strain evidence="13">FJAT-49825</strain>
    </source>
</reference>
<dbReference type="EMBL" id="JAGYPF010000007">
    <property type="protein sequence ID" value="MBS4216405.1"/>
    <property type="molecule type" value="Genomic_DNA"/>
</dbReference>
<proteinExistence type="inferred from homology"/>
<comment type="caution">
    <text evidence="13">The sequence shown here is derived from an EMBL/GenBank/DDBJ whole genome shotgun (WGS) entry which is preliminary data.</text>
</comment>
<evidence type="ECO:0000256" key="7">
    <source>
        <dbReference type="ARBA" id="ARBA00022832"/>
    </source>
</evidence>
<dbReference type="PANTHER" id="PTHR12215">
    <property type="entry name" value="PHOSPHOPANTETHEINE TRANSFERASE"/>
    <property type="match status" value="1"/>
</dbReference>
<dbReference type="InterPro" id="IPR037143">
    <property type="entry name" value="4-PPantetheinyl_Trfase_dom_sf"/>
</dbReference>
<evidence type="ECO:0000256" key="6">
    <source>
        <dbReference type="ARBA" id="ARBA00022723"/>
    </source>
</evidence>
<evidence type="ECO:0000256" key="10">
    <source>
        <dbReference type="ARBA" id="ARBA00023160"/>
    </source>
</evidence>
<comment type="similarity">
    <text evidence="11">Belongs to the P-Pant transferase superfamily. AcpS family.</text>
</comment>
<evidence type="ECO:0000313" key="13">
    <source>
        <dbReference type="EMBL" id="MBS4216405.1"/>
    </source>
</evidence>
<evidence type="ECO:0000256" key="2">
    <source>
        <dbReference type="ARBA" id="ARBA00010990"/>
    </source>
</evidence>
<feature type="domain" description="4'-phosphopantetheinyl transferase" evidence="12">
    <location>
        <begin position="4"/>
        <end position="110"/>
    </location>
</feature>
<keyword evidence="9 11" id="KW-0443">Lipid metabolism</keyword>
<dbReference type="Gene3D" id="3.90.470.20">
    <property type="entry name" value="4'-phosphopantetheinyl transferase domain"/>
    <property type="match status" value="1"/>
</dbReference>
<dbReference type="InterPro" id="IPR008278">
    <property type="entry name" value="4-PPantetheinyl_Trfase_dom"/>
</dbReference>
<keyword evidence="10 11" id="KW-0275">Fatty acid biosynthesis</keyword>
<sequence>MIKGIGIDIIELSRVHEIISRQPKFINRVLTAGEKQRFSELAERRKVEFLAGRFAAKEAFSKAIGTGIGKEFSFLDIEISSDELGKPVIIKPDVCAHLSISHSRDYAVAQVVIEEDN</sequence>
<dbReference type="GO" id="GO:0019878">
    <property type="term" value="P:lysine biosynthetic process via aminoadipic acid"/>
    <property type="evidence" value="ECO:0007669"/>
    <property type="project" value="TreeGrafter"/>
</dbReference>
<gene>
    <name evidence="11" type="primary">acpS</name>
    <name evidence="13" type="ORF">KHA99_28720</name>
</gene>
<dbReference type="GO" id="GO:0006633">
    <property type="term" value="P:fatty acid biosynthetic process"/>
    <property type="evidence" value="ECO:0007669"/>
    <property type="project" value="UniProtKB-UniRule"/>
</dbReference>
<evidence type="ECO:0000256" key="1">
    <source>
        <dbReference type="ARBA" id="ARBA00001946"/>
    </source>
</evidence>
<comment type="function">
    <text evidence="11">Transfers the 4'-phosphopantetheine moiety from coenzyme A to a Ser of acyl-carrier-protein.</text>
</comment>
<evidence type="ECO:0000256" key="3">
    <source>
        <dbReference type="ARBA" id="ARBA00022490"/>
    </source>
</evidence>
<dbReference type="GO" id="GO:0008897">
    <property type="term" value="F:holo-[acyl-carrier-protein] synthase activity"/>
    <property type="evidence" value="ECO:0007669"/>
    <property type="project" value="UniProtKB-UniRule"/>
</dbReference>